<evidence type="ECO:0000313" key="3">
    <source>
        <dbReference type="EMBL" id="CAB4634496.1"/>
    </source>
</evidence>
<dbReference type="EMBL" id="CAEZVT010000043">
    <property type="protein sequence ID" value="CAB4634496.1"/>
    <property type="molecule type" value="Genomic_DNA"/>
</dbReference>
<sequence>MKDIKFLGADGDFLLLETAEGVRYRLLIDETVRRSSRGDAQSQLDAPTLSPREIQEEIRVGRSIADIIAASGAPEEYIRKFAQPVLDELNHAVLNALTVRLEIAGDRFNEPTTREFGDIIKSRLAASGAGIERWSALKAPDQGFFIYCEFELNGETKKATWSYNPKRLALSPENDVAISLSSQDRLATQAPRLRPVATEPTSITESLGETVDLVRSIPTSAAPLNTSASQPEESAISETADLLDALRKKRNERESVEQLDPHPSTEGLRIVEYVPEPIAEEEEPDSTFFEAEIEPEPTPAPVNPDSTNSPKRGRASIPSWDQIVFGTKTED</sequence>
<feature type="region of interest" description="Disordered" evidence="1">
    <location>
        <begin position="251"/>
        <end position="331"/>
    </location>
</feature>
<evidence type="ECO:0000259" key="2">
    <source>
        <dbReference type="Pfam" id="PF11268"/>
    </source>
</evidence>
<proteinExistence type="predicted"/>
<gene>
    <name evidence="3" type="ORF">UFOPK2131_00509</name>
</gene>
<evidence type="ECO:0000256" key="1">
    <source>
        <dbReference type="SAM" id="MobiDB-lite"/>
    </source>
</evidence>
<feature type="compositionally biased region" description="Basic and acidic residues" evidence="1">
    <location>
        <begin position="251"/>
        <end position="260"/>
    </location>
</feature>
<dbReference type="Pfam" id="PF11268">
    <property type="entry name" value="DUF3071"/>
    <property type="match status" value="1"/>
</dbReference>
<dbReference type="AlphaFoldDB" id="A0A6J6JCI1"/>
<reference evidence="3" key="1">
    <citation type="submission" date="2020-05" db="EMBL/GenBank/DDBJ databases">
        <authorList>
            <person name="Chiriac C."/>
            <person name="Salcher M."/>
            <person name="Ghai R."/>
            <person name="Kavagutti S V."/>
        </authorList>
    </citation>
    <scope>NUCLEOTIDE SEQUENCE</scope>
</reference>
<protein>
    <submittedName>
        <fullName evidence="3">Unannotated protein</fullName>
    </submittedName>
</protein>
<accession>A0A6J6JCI1</accession>
<dbReference type="InterPro" id="IPR021421">
    <property type="entry name" value="DUF3071"/>
</dbReference>
<dbReference type="NCBIfam" id="NF040712">
    <property type="entry name" value="SepH"/>
    <property type="match status" value="1"/>
</dbReference>
<name>A0A6J6JCI1_9ZZZZ</name>
<dbReference type="InterPro" id="IPR047682">
    <property type="entry name" value="SepH-like"/>
</dbReference>
<organism evidence="3">
    <name type="scientific">freshwater metagenome</name>
    <dbReference type="NCBI Taxonomy" id="449393"/>
    <lineage>
        <taxon>unclassified sequences</taxon>
        <taxon>metagenomes</taxon>
        <taxon>ecological metagenomes</taxon>
    </lineage>
</organism>
<feature type="domain" description="DUF3071" evidence="2">
    <location>
        <begin position="1"/>
        <end position="163"/>
    </location>
</feature>
<feature type="compositionally biased region" description="Acidic residues" evidence="1">
    <location>
        <begin position="278"/>
        <end position="295"/>
    </location>
</feature>